<evidence type="ECO:0000313" key="1">
    <source>
        <dbReference type="EMBL" id="NUU63460.1"/>
    </source>
</evidence>
<proteinExistence type="predicted"/>
<dbReference type="AlphaFoldDB" id="A0A850EUC5"/>
<dbReference type="Proteomes" id="UP000564806">
    <property type="component" value="Unassembled WGS sequence"/>
</dbReference>
<dbReference type="GO" id="GO:0005829">
    <property type="term" value="C:cytosol"/>
    <property type="evidence" value="ECO:0007669"/>
    <property type="project" value="TreeGrafter"/>
</dbReference>
<sequence length="145" mass="15920">MTKTRNTGSLQYKSFGLALQAMVILARKATTCSSCEMAELLDSEATALRRILASLVRDQLLVTREGRDGGYILNKAPEDITLAEIYRALEVGESRNKAVSETICDSKFGNRMKEACDDILDEMDQSVVAVLEQHTLADLAAKTDC</sequence>
<evidence type="ECO:0000313" key="2">
    <source>
        <dbReference type="Proteomes" id="UP000564806"/>
    </source>
</evidence>
<keyword evidence="2" id="KW-1185">Reference proteome</keyword>
<name>A0A850EUC5_9BACL</name>
<dbReference type="Gene3D" id="1.10.10.10">
    <property type="entry name" value="Winged helix-like DNA-binding domain superfamily/Winged helix DNA-binding domain"/>
    <property type="match status" value="1"/>
</dbReference>
<dbReference type="GO" id="GO:0003700">
    <property type="term" value="F:DNA-binding transcription factor activity"/>
    <property type="evidence" value="ECO:0007669"/>
    <property type="project" value="TreeGrafter"/>
</dbReference>
<dbReference type="EMBL" id="JABWCS010000219">
    <property type="protein sequence ID" value="NUU63460.1"/>
    <property type="molecule type" value="Genomic_DNA"/>
</dbReference>
<comment type="caution">
    <text evidence="1">The sequence shown here is derived from an EMBL/GenBank/DDBJ whole genome shotgun (WGS) entry which is preliminary data.</text>
</comment>
<dbReference type="RefSeq" id="WP_175373867.1">
    <property type="nucleotide sequence ID" value="NZ_JABWCS010000219.1"/>
</dbReference>
<dbReference type="PANTHER" id="PTHR33221:SF15">
    <property type="entry name" value="HTH-TYPE TRANSCRIPTIONAL REGULATOR YWGB-RELATED"/>
    <property type="match status" value="1"/>
</dbReference>
<dbReference type="PROSITE" id="PS51197">
    <property type="entry name" value="HTH_RRF2_2"/>
    <property type="match status" value="1"/>
</dbReference>
<dbReference type="InterPro" id="IPR000944">
    <property type="entry name" value="Tscrpt_reg_Rrf2"/>
</dbReference>
<dbReference type="PANTHER" id="PTHR33221">
    <property type="entry name" value="WINGED HELIX-TURN-HELIX TRANSCRIPTIONAL REGULATOR, RRF2 FAMILY"/>
    <property type="match status" value="1"/>
</dbReference>
<dbReference type="InterPro" id="IPR036390">
    <property type="entry name" value="WH_DNA-bd_sf"/>
</dbReference>
<dbReference type="SUPFAM" id="SSF46785">
    <property type="entry name" value="Winged helix' DNA-binding domain"/>
    <property type="match status" value="1"/>
</dbReference>
<gene>
    <name evidence="1" type="ORF">HPT30_24170</name>
</gene>
<reference evidence="1" key="1">
    <citation type="submission" date="2020-06" db="EMBL/GenBank/DDBJ databases">
        <title>Paenibacillus sp. nov., isolated from soil.</title>
        <authorList>
            <person name="Seo Y.L."/>
        </authorList>
    </citation>
    <scope>NUCLEOTIDE SEQUENCE [LARGE SCALE GENOMIC DNA]</scope>
    <source>
        <strain evidence="1">JW14</strain>
    </source>
</reference>
<accession>A0A850EUC5</accession>
<protein>
    <submittedName>
        <fullName evidence="1">Rrf2 family transcriptional regulator</fullName>
    </submittedName>
</protein>
<organism evidence="1 2">
    <name type="scientific">Paenibacillus agri</name>
    <dbReference type="NCBI Taxonomy" id="2744309"/>
    <lineage>
        <taxon>Bacteria</taxon>
        <taxon>Bacillati</taxon>
        <taxon>Bacillota</taxon>
        <taxon>Bacilli</taxon>
        <taxon>Bacillales</taxon>
        <taxon>Paenibacillaceae</taxon>
        <taxon>Paenibacillus</taxon>
    </lineage>
</organism>
<dbReference type="InterPro" id="IPR036388">
    <property type="entry name" value="WH-like_DNA-bd_sf"/>
</dbReference>
<dbReference type="Pfam" id="PF02082">
    <property type="entry name" value="Rrf2"/>
    <property type="match status" value="1"/>
</dbReference>